<dbReference type="InterPro" id="IPR024775">
    <property type="entry name" value="DinB-like"/>
</dbReference>
<dbReference type="Pfam" id="PF12867">
    <property type="entry name" value="DinB_2"/>
    <property type="match status" value="1"/>
</dbReference>
<name>A0ABY4TIK5_9ACTN</name>
<feature type="domain" description="DinB-like" evidence="1">
    <location>
        <begin position="5"/>
        <end position="156"/>
    </location>
</feature>
<dbReference type="EMBL" id="CP095474">
    <property type="protein sequence ID" value="URN18750.1"/>
    <property type="molecule type" value="Genomic_DNA"/>
</dbReference>
<dbReference type="Proteomes" id="UP001056383">
    <property type="component" value="Chromosome"/>
</dbReference>
<protein>
    <submittedName>
        <fullName evidence="2">DinB family protein</fullName>
    </submittedName>
</protein>
<dbReference type="RefSeq" id="WP_029553388.1">
    <property type="nucleotide sequence ID" value="NZ_CP095474.1"/>
</dbReference>
<evidence type="ECO:0000259" key="1">
    <source>
        <dbReference type="Pfam" id="PF12867"/>
    </source>
</evidence>
<evidence type="ECO:0000313" key="2">
    <source>
        <dbReference type="EMBL" id="URN18750.1"/>
    </source>
</evidence>
<sequence length="173" mass="19562">MLRWQFDLTWALFTYHLERIEPDDFLWEPVANCWTMRPAGDGTWVPDWAESEPDPVPLPTVGWLSWHIGWWWSTALAHVRSHTPPERTGVVWPGAGGPTVAWLNGLRVDWLEALDRLTDADLASAAPFPWGNDPRYTVAHMVAWVNAELMKNVAEIGQLRLQRAADGPAAAMD</sequence>
<gene>
    <name evidence="2" type="ORF">MW084_12335</name>
</gene>
<organism evidence="2 3">
    <name type="scientific">Streptomyces sudanensis</name>
    <dbReference type="NCBI Taxonomy" id="436397"/>
    <lineage>
        <taxon>Bacteria</taxon>
        <taxon>Bacillati</taxon>
        <taxon>Actinomycetota</taxon>
        <taxon>Actinomycetes</taxon>
        <taxon>Kitasatosporales</taxon>
        <taxon>Streptomycetaceae</taxon>
        <taxon>Streptomyces</taxon>
    </lineage>
</organism>
<accession>A0ABY4TIK5</accession>
<evidence type="ECO:0000313" key="3">
    <source>
        <dbReference type="Proteomes" id="UP001056383"/>
    </source>
</evidence>
<proteinExistence type="predicted"/>
<reference evidence="2" key="1">
    <citation type="submission" date="2022-04" db="EMBL/GenBank/DDBJ databases">
        <title>Systematic whole-genome sequencing reveals an unexpected diversity among actinomycetoma pathogens and provides insights into their antibacterial susceptibilities.</title>
        <authorList>
            <person name="Watson A.K."/>
            <person name="Kepplinger B."/>
            <person name="Bakhiet S.M."/>
            <person name="Mhmoud N.A."/>
            <person name="Chapman J."/>
            <person name="Allenby N."/>
            <person name="Mickiewicz K."/>
            <person name="Goodfellow M."/>
            <person name="Fahal A.H."/>
            <person name="Errington J."/>
        </authorList>
    </citation>
    <scope>NUCLEOTIDE SEQUENCE</scope>
    <source>
        <strain evidence="2">SD 504</strain>
    </source>
</reference>
<keyword evidence="3" id="KW-1185">Reference proteome</keyword>